<keyword evidence="6" id="KW-1185">Reference proteome</keyword>
<comment type="caution">
    <text evidence="5">The sequence shown here is derived from an EMBL/GenBank/DDBJ whole genome shotgun (WGS) entry which is preliminary data.</text>
</comment>
<evidence type="ECO:0000256" key="1">
    <source>
        <dbReference type="ARBA" id="ARBA00009108"/>
    </source>
</evidence>
<keyword evidence="4" id="KW-1133">Transmembrane helix</keyword>
<feature type="compositionally biased region" description="Acidic residues" evidence="3">
    <location>
        <begin position="1"/>
        <end position="12"/>
    </location>
</feature>
<dbReference type="Pfam" id="PF05949">
    <property type="entry name" value="DUF881"/>
    <property type="match status" value="1"/>
</dbReference>
<evidence type="ECO:0000256" key="2">
    <source>
        <dbReference type="SAM" id="Coils"/>
    </source>
</evidence>
<evidence type="ECO:0000313" key="6">
    <source>
        <dbReference type="Proteomes" id="UP000622552"/>
    </source>
</evidence>
<feature type="coiled-coil region" evidence="2">
    <location>
        <begin position="115"/>
        <end position="142"/>
    </location>
</feature>
<evidence type="ECO:0000256" key="4">
    <source>
        <dbReference type="SAM" id="Phobius"/>
    </source>
</evidence>
<feature type="region of interest" description="Disordered" evidence="3">
    <location>
        <begin position="1"/>
        <end position="69"/>
    </location>
</feature>
<comment type="similarity">
    <text evidence="1">Belongs to the UPF0749 family.</text>
</comment>
<keyword evidence="4" id="KW-0472">Membrane</keyword>
<keyword evidence="2" id="KW-0175">Coiled coil</keyword>
<dbReference type="RefSeq" id="WP_233472545.1">
    <property type="nucleotide sequence ID" value="NZ_BONS01000003.1"/>
</dbReference>
<sequence>MSDDEPRPDEEPTAAPDDTAPVPASDEETVVLASPVVPVEASAAGPATAAEPPAEPASDDKPDGPGRTQISRRLSGALIALLLAVVGFAVVIQVRSNATDEGLTSARQEDLVRILGDLDSRQERLRTELSALEESKRQLTSGAQNKEAALAAARARADELGILAGTLPAQGPGLDIRVTVGSKAIPAATVLDAIEELRGAGAEAMQISGANGASVRITASTYFMDDGGRLNVDGSKLDAPYAILVIGDPQTMRAALNIPGGVVDTVKRADGNVVVYEPGVVRVTALRQVSTPQYARPVS</sequence>
<accession>A0A8J7KNI9</accession>
<dbReference type="Proteomes" id="UP000622552">
    <property type="component" value="Unassembled WGS sequence"/>
</dbReference>
<dbReference type="AlphaFoldDB" id="A0A8J7KNI9"/>
<dbReference type="GO" id="GO:0005886">
    <property type="term" value="C:plasma membrane"/>
    <property type="evidence" value="ECO:0007669"/>
    <property type="project" value="TreeGrafter"/>
</dbReference>
<dbReference type="EMBL" id="JADOUF010000001">
    <property type="protein sequence ID" value="MBG6135297.1"/>
    <property type="molecule type" value="Genomic_DNA"/>
</dbReference>
<organism evidence="5 6">
    <name type="scientific">Longispora fulva</name>
    <dbReference type="NCBI Taxonomy" id="619741"/>
    <lineage>
        <taxon>Bacteria</taxon>
        <taxon>Bacillati</taxon>
        <taxon>Actinomycetota</taxon>
        <taxon>Actinomycetes</taxon>
        <taxon>Micromonosporales</taxon>
        <taxon>Micromonosporaceae</taxon>
        <taxon>Longispora</taxon>
    </lineage>
</organism>
<dbReference type="InterPro" id="IPR010273">
    <property type="entry name" value="DUF881"/>
</dbReference>
<evidence type="ECO:0000256" key="3">
    <source>
        <dbReference type="SAM" id="MobiDB-lite"/>
    </source>
</evidence>
<gene>
    <name evidence="5" type="ORF">IW245_001491</name>
</gene>
<feature type="compositionally biased region" description="Low complexity" evidence="3">
    <location>
        <begin position="13"/>
        <end position="52"/>
    </location>
</feature>
<dbReference type="Gene3D" id="3.30.70.1880">
    <property type="entry name" value="Protein of unknown function DUF881"/>
    <property type="match status" value="1"/>
</dbReference>
<proteinExistence type="inferred from homology"/>
<name>A0A8J7KNI9_9ACTN</name>
<evidence type="ECO:0000313" key="5">
    <source>
        <dbReference type="EMBL" id="MBG6135297.1"/>
    </source>
</evidence>
<dbReference type="PANTHER" id="PTHR37313">
    <property type="entry name" value="UPF0749 PROTEIN RV1825"/>
    <property type="match status" value="1"/>
</dbReference>
<keyword evidence="4" id="KW-0812">Transmembrane</keyword>
<dbReference type="PANTHER" id="PTHR37313:SF2">
    <property type="entry name" value="UPF0749 PROTEIN YLXX"/>
    <property type="match status" value="1"/>
</dbReference>
<reference evidence="5" key="1">
    <citation type="submission" date="2020-11" db="EMBL/GenBank/DDBJ databases">
        <title>Sequencing the genomes of 1000 actinobacteria strains.</title>
        <authorList>
            <person name="Klenk H.-P."/>
        </authorList>
    </citation>
    <scope>NUCLEOTIDE SEQUENCE</scope>
    <source>
        <strain evidence="5">DSM 45356</strain>
    </source>
</reference>
<feature type="transmembrane region" description="Helical" evidence="4">
    <location>
        <begin position="74"/>
        <end position="94"/>
    </location>
</feature>
<protein>
    <submittedName>
        <fullName evidence="5">Uncharacterized protein YlxW (UPF0749 family)</fullName>
    </submittedName>
</protein>